<keyword evidence="2" id="KW-1185">Reference proteome</keyword>
<sequence length="82" mass="9656">MVDSFNKTVAKICCSLRHRMPFCQVPQQSRTSLKTTQGQILHSYPHERSMHMSLQSNNRIFSLPRCIKTQRHELRGLYPNKQ</sequence>
<dbReference type="EMBL" id="ML996701">
    <property type="protein sequence ID" value="KAF2398032.1"/>
    <property type="molecule type" value="Genomic_DNA"/>
</dbReference>
<dbReference type="Proteomes" id="UP000799640">
    <property type="component" value="Unassembled WGS sequence"/>
</dbReference>
<reference evidence="1" key="1">
    <citation type="journal article" date="2020" name="Stud. Mycol.">
        <title>101 Dothideomycetes genomes: a test case for predicting lifestyles and emergence of pathogens.</title>
        <authorList>
            <person name="Haridas S."/>
            <person name="Albert R."/>
            <person name="Binder M."/>
            <person name="Bloem J."/>
            <person name="Labutti K."/>
            <person name="Salamov A."/>
            <person name="Andreopoulos B."/>
            <person name="Baker S."/>
            <person name="Barry K."/>
            <person name="Bills G."/>
            <person name="Bluhm B."/>
            <person name="Cannon C."/>
            <person name="Castanera R."/>
            <person name="Culley D."/>
            <person name="Daum C."/>
            <person name="Ezra D."/>
            <person name="Gonzalez J."/>
            <person name="Henrissat B."/>
            <person name="Kuo A."/>
            <person name="Liang C."/>
            <person name="Lipzen A."/>
            <person name="Lutzoni F."/>
            <person name="Magnuson J."/>
            <person name="Mondo S."/>
            <person name="Nolan M."/>
            <person name="Ohm R."/>
            <person name="Pangilinan J."/>
            <person name="Park H.-J."/>
            <person name="Ramirez L."/>
            <person name="Alfaro M."/>
            <person name="Sun H."/>
            <person name="Tritt A."/>
            <person name="Yoshinaga Y."/>
            <person name="Zwiers L.-H."/>
            <person name="Turgeon B."/>
            <person name="Goodwin S."/>
            <person name="Spatafora J."/>
            <person name="Crous P."/>
            <person name="Grigoriev I."/>
        </authorList>
    </citation>
    <scope>NUCLEOTIDE SEQUENCE</scope>
    <source>
        <strain evidence="1">CBS 262.69</strain>
    </source>
</reference>
<accession>A0A6G1HPW4</accession>
<dbReference type="AlphaFoldDB" id="A0A6G1HPW4"/>
<proteinExistence type="predicted"/>
<organism evidence="1 2">
    <name type="scientific">Trichodelitschia bisporula</name>
    <dbReference type="NCBI Taxonomy" id="703511"/>
    <lineage>
        <taxon>Eukaryota</taxon>
        <taxon>Fungi</taxon>
        <taxon>Dikarya</taxon>
        <taxon>Ascomycota</taxon>
        <taxon>Pezizomycotina</taxon>
        <taxon>Dothideomycetes</taxon>
        <taxon>Dothideomycetes incertae sedis</taxon>
        <taxon>Phaeotrichales</taxon>
        <taxon>Phaeotrichaceae</taxon>
        <taxon>Trichodelitschia</taxon>
    </lineage>
</organism>
<gene>
    <name evidence="1" type="ORF">EJ06DRAFT_120277</name>
</gene>
<name>A0A6G1HPW4_9PEZI</name>
<evidence type="ECO:0000313" key="2">
    <source>
        <dbReference type="Proteomes" id="UP000799640"/>
    </source>
</evidence>
<evidence type="ECO:0000313" key="1">
    <source>
        <dbReference type="EMBL" id="KAF2398032.1"/>
    </source>
</evidence>
<protein>
    <submittedName>
        <fullName evidence="1">Uncharacterized protein</fullName>
    </submittedName>
</protein>